<keyword evidence="7" id="KW-0645">Protease</keyword>
<keyword evidence="18 22" id="KW-0472">Membrane</keyword>
<feature type="transmembrane region" description="Helical" evidence="22">
    <location>
        <begin position="1051"/>
        <end position="1068"/>
    </location>
</feature>
<evidence type="ECO:0000256" key="1">
    <source>
        <dbReference type="ARBA" id="ARBA00001946"/>
    </source>
</evidence>
<keyword evidence="14" id="KW-0460">Magnesium</keyword>
<keyword evidence="10" id="KW-0677">Repeat</keyword>
<keyword evidence="16" id="KW-0843">Virulence</keyword>
<dbReference type="GO" id="GO:0046872">
    <property type="term" value="F:metal ion binding"/>
    <property type="evidence" value="ECO:0007669"/>
    <property type="project" value="UniProtKB-KW"/>
</dbReference>
<evidence type="ECO:0000256" key="15">
    <source>
        <dbReference type="ARBA" id="ARBA00022870"/>
    </source>
</evidence>
<keyword evidence="13" id="KW-0068">Autocatalytic cleavage</keyword>
<evidence type="ECO:0000256" key="8">
    <source>
        <dbReference type="ARBA" id="ARBA00022679"/>
    </source>
</evidence>
<keyword evidence="25" id="KW-1185">Reference proteome</keyword>
<evidence type="ECO:0000259" key="23">
    <source>
        <dbReference type="PROSITE" id="PS51771"/>
    </source>
</evidence>
<feature type="region of interest" description="Disordered" evidence="21">
    <location>
        <begin position="1251"/>
        <end position="1270"/>
    </location>
</feature>
<reference evidence="24 25" key="1">
    <citation type="journal article" date="2009" name="Proc. Natl. Acad. Sci. U.S.A.">
        <title>Hamiltonella defensa, genome evolution of protective bacterial endosymbiont from pathogenic ancestors.</title>
        <authorList>
            <person name="Degnan P.H."/>
            <person name="Yu Y."/>
            <person name="Sisneros N."/>
            <person name="Wing R.A."/>
            <person name="Moran N.A."/>
        </authorList>
    </citation>
    <scope>NUCLEOTIDE SEQUENCE [LARGE SCALE GENOMIC DNA]</scope>
    <source>
        <strain evidence="25">5AT</strain>
    </source>
</reference>
<dbReference type="EMBL" id="CP001277">
    <property type="protein sequence ID" value="ACQ68037.1"/>
    <property type="molecule type" value="Genomic_DNA"/>
</dbReference>
<evidence type="ECO:0000256" key="22">
    <source>
        <dbReference type="SAM" id="Phobius"/>
    </source>
</evidence>
<feature type="region of interest" description="Disordered" evidence="21">
    <location>
        <begin position="494"/>
        <end position="523"/>
    </location>
</feature>
<dbReference type="GO" id="GO:0016740">
    <property type="term" value="F:transferase activity"/>
    <property type="evidence" value="ECO:0007669"/>
    <property type="project" value="UniProtKB-KW"/>
</dbReference>
<evidence type="ECO:0000256" key="3">
    <source>
        <dbReference type="ARBA" id="ARBA00004613"/>
    </source>
</evidence>
<keyword evidence="19" id="KW-1035">Host cytoplasm</keyword>
<dbReference type="GO" id="GO:0008289">
    <property type="term" value="F:lipid binding"/>
    <property type="evidence" value="ECO:0007669"/>
    <property type="project" value="UniProtKB-KW"/>
</dbReference>
<dbReference type="HOGENOM" id="CLU_004179_0_0_6"/>
<keyword evidence="8" id="KW-0808">Transferase</keyword>
<keyword evidence="17" id="KW-0446">Lipid-binding</keyword>
<dbReference type="InterPro" id="IPR038383">
    <property type="entry name" value="CPD_dom_sf"/>
</dbReference>
<dbReference type="InterPro" id="IPR020974">
    <property type="entry name" value="CPD_dom"/>
</dbReference>
<evidence type="ECO:0000256" key="19">
    <source>
        <dbReference type="ARBA" id="ARBA00023200"/>
    </source>
</evidence>
<evidence type="ECO:0000256" key="9">
    <source>
        <dbReference type="ARBA" id="ARBA00022723"/>
    </source>
</evidence>
<evidence type="ECO:0000313" key="25">
    <source>
        <dbReference type="Proteomes" id="UP000002334"/>
    </source>
</evidence>
<dbReference type="GO" id="GO:0044164">
    <property type="term" value="C:host cell cytosol"/>
    <property type="evidence" value="ECO:0007669"/>
    <property type="project" value="UniProtKB-SubCell"/>
</dbReference>
<evidence type="ECO:0000256" key="4">
    <source>
        <dbReference type="ARBA" id="ARBA00022511"/>
    </source>
</evidence>
<dbReference type="STRING" id="572265.HDEF_1405"/>
<evidence type="ECO:0000256" key="6">
    <source>
        <dbReference type="ARBA" id="ARBA00022656"/>
    </source>
</evidence>
<protein>
    <submittedName>
        <fullName evidence="24">RTX-family protein-18</fullName>
    </submittedName>
</protein>
<evidence type="ECO:0000313" key="24">
    <source>
        <dbReference type="EMBL" id="ACQ68037.1"/>
    </source>
</evidence>
<dbReference type="GO" id="GO:0006508">
    <property type="term" value="P:proteolysis"/>
    <property type="evidence" value="ECO:0007669"/>
    <property type="project" value="UniProtKB-KW"/>
</dbReference>
<accession>C4K644</accession>
<evidence type="ECO:0000256" key="12">
    <source>
        <dbReference type="ARBA" id="ARBA00022807"/>
    </source>
</evidence>
<keyword evidence="9" id="KW-0479">Metal-binding</keyword>
<dbReference type="PROSITE" id="PS51771">
    <property type="entry name" value="CGT_MARTX_CPD"/>
    <property type="match status" value="1"/>
</dbReference>
<dbReference type="Gene3D" id="3.40.50.11050">
    <property type="match status" value="1"/>
</dbReference>
<keyword evidence="15" id="KW-1043">Host membrane</keyword>
<dbReference type="eggNOG" id="COG2931">
    <property type="taxonomic scope" value="Bacteria"/>
</dbReference>
<dbReference type="GO" id="GO:0090729">
    <property type="term" value="F:toxin activity"/>
    <property type="evidence" value="ECO:0007669"/>
    <property type="project" value="UniProtKB-KW"/>
</dbReference>
<evidence type="ECO:0000256" key="7">
    <source>
        <dbReference type="ARBA" id="ARBA00022670"/>
    </source>
</evidence>
<evidence type="ECO:0000256" key="18">
    <source>
        <dbReference type="ARBA" id="ARBA00023136"/>
    </source>
</evidence>
<name>C4K644_HAMD5</name>
<evidence type="ECO:0000256" key="21">
    <source>
        <dbReference type="SAM" id="MobiDB-lite"/>
    </source>
</evidence>
<evidence type="ECO:0000256" key="13">
    <source>
        <dbReference type="ARBA" id="ARBA00022813"/>
    </source>
</evidence>
<keyword evidence="22" id="KW-0812">Transmembrane</keyword>
<dbReference type="GO" id="GO:0005576">
    <property type="term" value="C:extracellular region"/>
    <property type="evidence" value="ECO:0007669"/>
    <property type="project" value="UniProtKB-SubCell"/>
</dbReference>
<comment type="cofactor">
    <cofactor evidence="1">
        <name>Mg(2+)</name>
        <dbReference type="ChEBI" id="CHEBI:18420"/>
    </cofactor>
</comment>
<dbReference type="Proteomes" id="UP000002334">
    <property type="component" value="Chromosome"/>
</dbReference>
<evidence type="ECO:0000256" key="5">
    <source>
        <dbReference type="ARBA" id="ARBA00022525"/>
    </source>
</evidence>
<keyword evidence="11" id="KW-0378">Hydrolase</keyword>
<evidence type="ECO:0000256" key="2">
    <source>
        <dbReference type="ARBA" id="ARBA00004165"/>
    </source>
</evidence>
<evidence type="ECO:0000256" key="17">
    <source>
        <dbReference type="ARBA" id="ARBA00023121"/>
    </source>
</evidence>
<gene>
    <name evidence="24" type="primary">rtxA_18</name>
    <name evidence="24" type="ordered locus">HDEF_1405</name>
</gene>
<keyword evidence="12" id="KW-0788">Thiol protease</keyword>
<dbReference type="RefSeq" id="WP_015873821.1">
    <property type="nucleotide sequence ID" value="NC_012751.1"/>
</dbReference>
<proteinExistence type="predicted"/>
<dbReference type="GeneID" id="66261072"/>
<dbReference type="GO" id="GO:0020002">
    <property type="term" value="C:host cell plasma membrane"/>
    <property type="evidence" value="ECO:0007669"/>
    <property type="project" value="UniProtKB-SubCell"/>
</dbReference>
<dbReference type="GO" id="GO:0008234">
    <property type="term" value="F:cysteine-type peptidase activity"/>
    <property type="evidence" value="ECO:0007669"/>
    <property type="project" value="UniProtKB-KW"/>
</dbReference>
<feature type="domain" description="Peptidase C80" evidence="23">
    <location>
        <begin position="46"/>
        <end position="233"/>
    </location>
</feature>
<evidence type="ECO:0000256" key="11">
    <source>
        <dbReference type="ARBA" id="ARBA00022801"/>
    </source>
</evidence>
<keyword evidence="22" id="KW-1133">Transmembrane helix</keyword>
<keyword evidence="6" id="KW-0800">Toxin</keyword>
<organism evidence="24 25">
    <name type="scientific">Hamiltonella defensa subsp. Acyrthosiphon pisum (strain 5AT)</name>
    <dbReference type="NCBI Taxonomy" id="572265"/>
    <lineage>
        <taxon>Bacteria</taxon>
        <taxon>Pseudomonadati</taxon>
        <taxon>Pseudomonadota</taxon>
        <taxon>Gammaproteobacteria</taxon>
        <taxon>Enterobacterales</taxon>
        <taxon>Enterobacteriaceae</taxon>
        <taxon>aphid secondary symbionts</taxon>
        <taxon>Candidatus Williamhamiltonella</taxon>
    </lineage>
</organism>
<evidence type="ECO:0000256" key="10">
    <source>
        <dbReference type="ARBA" id="ARBA00022737"/>
    </source>
</evidence>
<dbReference type="Pfam" id="PF11713">
    <property type="entry name" value="Peptidase_C80"/>
    <property type="match status" value="1"/>
</dbReference>
<evidence type="ECO:0000256" key="14">
    <source>
        <dbReference type="ARBA" id="ARBA00022842"/>
    </source>
</evidence>
<keyword evidence="4" id="KW-1032">Host cell membrane</keyword>
<sequence>MTQKPSPSDFFITHHQSDVPIRRTKRTPPDFVTVDQWEGLSQPVMTRSDGGSTRYAGQLIIQLEDKPGVLKYAVRLAEKHPGSVLVQLDKKNHYRVLSGSPKTLQGKLRWQLVGHSNPSPEKTSPYIRTMSGMTPADLADLLKVFKQRFNKEYSINSTPNRISLVSCRLIDHLPENFATQFAHAMKQQGIQAEISARVSLVSVPLHGHGKKFTRKMTSVNQAQTAGETLLLGWNQKRELIHKKHSSAFRLLYPVLKDWAPNNFTDPKIKSQKFKYLVYPSSIKNLIHRKDIFSKNIQDKIRKWDLMSASILSDETLRGYTVGVILEVPEQNILAAAPDESIFEPNVDGFVKKSGADFPSIKTNIFQKLNEISHPKNTIEINGLLSNQLFHYRQRISGPDDIIKKTSGRNTVLVTGRPYINIYPDYPVTKDIKITGLFLIYSDPPKNTGEAPSFSSSEPVSLKDLGVLREAARDITQELGIELKVIKIHRETDDAQGHHKNIPPKINQKTSISPSEMTHGQKNLGSSLTENLKRVWTLVNDLCSNKWTSFSPSDLKILTDFFHLPSGGLDWQKLYQVLSDRMFYSQFTTQIQSLMQLSDTHGQFMNLTGQEALNRIAQWDNFVVENMVRWNERIKLYNKIPGFGPQIHPGIQAMYIDDGSDLAQRKARKVSLAYLSLLRLDDKALRVKLLDAFQSHAEINEQKIFSQGDAQDPKNFGPLIDQLEENSAFIAKGLQSLDQFFNTLDNEKAGYYQLRMGEHILAIAKRQGEDEKIHWYVYDANFGEISMTSDKFQNTSDPLRLMLQDYFTHLKNVRQENGTGVFDVYQFNSDHMFKTSSFKQLKEFISNTDGLLHTLSTHKFFKTHKNRGNTQQVGKLSRTVDMLGKAHQGLSWIRSLTFLSHYWRRRYSDQLMESQKQALDFEAQLAMAGLMYDVGSTFLELGFSKLGFQLIQKFSSQSVGVFASRIQRLQFKAGLKLARYGGPFLNILGAGFDIYQAQKTATELKTATEPDIQQDLKVSIALSSLGAFISLTSGLTFLALSGKMALMGGMMGIALGMLTAVVGGIYFSVREVQQIERYATLTGSQKLRTGWLKFLGSEIDTEVANQVTKGQAEKQAKENIHQQFKTHFQALLDSDNEIEAVYYTTGPIILSGCPYKKLTGRKRADLALTVSKLNRNIFTKYIKDKILPSQAGAILLDHRRKKEGQFSLYVDLTLENSEYKFYDFEGLSATHDKISLDTDVLSEGILSVKRQSQLSSTSSPSVPPIKADPPDSTKPAKIYFFWARETMR</sequence>
<feature type="compositionally biased region" description="Polar residues" evidence="21">
    <location>
        <begin position="506"/>
        <end position="523"/>
    </location>
</feature>
<evidence type="ECO:0000256" key="16">
    <source>
        <dbReference type="ARBA" id="ARBA00023026"/>
    </source>
</evidence>
<dbReference type="KEGG" id="hde:HDEF_1405"/>
<evidence type="ECO:0000256" key="20">
    <source>
        <dbReference type="ARBA" id="ARBA00023586"/>
    </source>
</evidence>
<comment type="subcellular location">
    <subcellularLocation>
        <location evidence="2">Host cell membrane</location>
    </subcellularLocation>
    <subcellularLocation>
        <location evidence="20">Host cytoplasm</location>
        <location evidence="20">Host cytosol</location>
    </subcellularLocation>
    <subcellularLocation>
        <location evidence="3">Secreted</location>
    </subcellularLocation>
</comment>
<keyword evidence="5" id="KW-0964">Secreted</keyword>